<gene>
    <name evidence="1" type="ORF">Cboi01_000276500</name>
</gene>
<reference evidence="1" key="1">
    <citation type="submission" date="2023-04" db="EMBL/GenBank/DDBJ databases">
        <title>Candida boidinii NBRC 1967.</title>
        <authorList>
            <person name="Ichikawa N."/>
            <person name="Sato H."/>
            <person name="Tonouchi N."/>
        </authorList>
    </citation>
    <scope>NUCLEOTIDE SEQUENCE</scope>
    <source>
        <strain evidence="1">NBRC 1967</strain>
    </source>
</reference>
<keyword evidence="2" id="KW-1185">Reference proteome</keyword>
<dbReference type="EMBL" id="BSXV01001331">
    <property type="protein sequence ID" value="GME92480.1"/>
    <property type="molecule type" value="Genomic_DNA"/>
</dbReference>
<accession>A0ACB5TNX6</accession>
<comment type="caution">
    <text evidence="1">The sequence shown here is derived from an EMBL/GenBank/DDBJ whole genome shotgun (WGS) entry which is preliminary data.</text>
</comment>
<evidence type="ECO:0000313" key="1">
    <source>
        <dbReference type="EMBL" id="GME92480.1"/>
    </source>
</evidence>
<evidence type="ECO:0000313" key="2">
    <source>
        <dbReference type="Proteomes" id="UP001165101"/>
    </source>
</evidence>
<organism evidence="1 2">
    <name type="scientific">Candida boidinii</name>
    <name type="common">Yeast</name>
    <dbReference type="NCBI Taxonomy" id="5477"/>
    <lineage>
        <taxon>Eukaryota</taxon>
        <taxon>Fungi</taxon>
        <taxon>Dikarya</taxon>
        <taxon>Ascomycota</taxon>
        <taxon>Saccharomycotina</taxon>
        <taxon>Pichiomycetes</taxon>
        <taxon>Pichiales</taxon>
        <taxon>Pichiaceae</taxon>
        <taxon>Ogataea</taxon>
        <taxon>Ogataea/Candida clade</taxon>
    </lineage>
</organism>
<sequence length="356" mass="40836">MSGGKFRRLKFPLKLLEDSQKIQKKTPFTPVDIDKNHIVKNSPVFQTPEKWISRTNKILNTEENTFNTYVPIENNIYADFLASPSRNQAVSKINFPRNLLIPLTIAKDTLNRNSEIEDEKLDNVLVPKSDFQSITDAPTIYFPLNSAFLKNITELNLKAGKSRRNKLAKKIKTLEVIEHEVDSENNAPDITKTVIPGFLTPLLYKSQGPVYWMNITNNVLQFTLTKELTASFKKLIDGKYSCRKSAKSPDLSITLSFNKASANGVFQFTHDPTDCGTVIPIFNIPFILKREKNLQDLIYNELKNYIDSNQMITLRNIKSNKKSLENLRDFYFSLYKLAIFNEVENLELTKEDNNSP</sequence>
<name>A0ACB5TNX6_CANBO</name>
<protein>
    <submittedName>
        <fullName evidence="1">Unnamed protein product</fullName>
    </submittedName>
</protein>
<proteinExistence type="predicted"/>
<dbReference type="Proteomes" id="UP001165101">
    <property type="component" value="Unassembled WGS sequence"/>
</dbReference>